<evidence type="ECO:0000256" key="5">
    <source>
        <dbReference type="SAM" id="MobiDB-lite"/>
    </source>
</evidence>
<keyword evidence="4 6" id="KW-0472">Membrane</keyword>
<feature type="region of interest" description="Disordered" evidence="5">
    <location>
        <begin position="193"/>
        <end position="218"/>
    </location>
</feature>
<evidence type="ECO:0000256" key="6">
    <source>
        <dbReference type="SAM" id="Phobius"/>
    </source>
</evidence>
<dbReference type="PANTHER" id="PTHR11040:SF203">
    <property type="entry name" value="FI18611P1-RELATED"/>
    <property type="match status" value="1"/>
</dbReference>
<feature type="compositionally biased region" description="Basic and acidic residues" evidence="5">
    <location>
        <begin position="1"/>
        <end position="33"/>
    </location>
</feature>
<evidence type="ECO:0000313" key="8">
    <source>
        <dbReference type="Proteomes" id="UP001497623"/>
    </source>
</evidence>
<feature type="transmembrane region" description="Helical" evidence="6">
    <location>
        <begin position="260"/>
        <end position="279"/>
    </location>
</feature>
<organism evidence="7 8">
    <name type="scientific">Meganyctiphanes norvegica</name>
    <name type="common">Northern krill</name>
    <name type="synonym">Thysanopoda norvegica</name>
    <dbReference type="NCBI Taxonomy" id="48144"/>
    <lineage>
        <taxon>Eukaryota</taxon>
        <taxon>Metazoa</taxon>
        <taxon>Ecdysozoa</taxon>
        <taxon>Arthropoda</taxon>
        <taxon>Crustacea</taxon>
        <taxon>Multicrustacea</taxon>
        <taxon>Malacostraca</taxon>
        <taxon>Eumalacostraca</taxon>
        <taxon>Eucarida</taxon>
        <taxon>Euphausiacea</taxon>
        <taxon>Euphausiidae</taxon>
        <taxon>Meganyctiphanes</taxon>
    </lineage>
</organism>
<accession>A0AAV2R8A7</accession>
<feature type="transmembrane region" description="Helical" evidence="6">
    <location>
        <begin position="85"/>
        <end position="103"/>
    </location>
</feature>
<feature type="transmembrane region" description="Helical" evidence="6">
    <location>
        <begin position="291"/>
        <end position="310"/>
    </location>
</feature>
<comment type="subcellular location">
    <subcellularLocation>
        <location evidence="1">Membrane</location>
        <topology evidence="1">Multi-pass membrane protein</topology>
    </subcellularLocation>
</comment>
<dbReference type="InterPro" id="IPR003689">
    <property type="entry name" value="ZIP"/>
</dbReference>
<protein>
    <submittedName>
        <fullName evidence="7">Uncharacterized protein</fullName>
    </submittedName>
</protein>
<dbReference type="Pfam" id="PF02535">
    <property type="entry name" value="Zip"/>
    <property type="match status" value="1"/>
</dbReference>
<dbReference type="EMBL" id="CAXKWB010016430">
    <property type="protein sequence ID" value="CAL4116060.1"/>
    <property type="molecule type" value="Genomic_DNA"/>
</dbReference>
<gene>
    <name evidence="7" type="ORF">MNOR_LOCUS20898</name>
</gene>
<evidence type="ECO:0000256" key="1">
    <source>
        <dbReference type="ARBA" id="ARBA00004141"/>
    </source>
</evidence>
<dbReference type="AlphaFoldDB" id="A0AAV2R8A7"/>
<evidence type="ECO:0000313" key="7">
    <source>
        <dbReference type="EMBL" id="CAL4116060.1"/>
    </source>
</evidence>
<dbReference type="GO" id="GO:0005886">
    <property type="term" value="C:plasma membrane"/>
    <property type="evidence" value="ECO:0007669"/>
    <property type="project" value="TreeGrafter"/>
</dbReference>
<evidence type="ECO:0000256" key="3">
    <source>
        <dbReference type="ARBA" id="ARBA00022989"/>
    </source>
</evidence>
<feature type="region of interest" description="Disordered" evidence="5">
    <location>
        <begin position="1"/>
        <end position="35"/>
    </location>
</feature>
<sequence length="383" mass="41628">MGAEHEHHHDHLHDHDHEHDHHDHHGHDHHEHGGGGVEVHVGHKFGALMLMFIATLLVSLAPIYVRKKIYKKSSSKVREMALSGLLCFGAGVLLASLFLHLLPETRSNISEAMNDGFITKTDFPIAEILVCCGFFLIYLIEDMVHGCLKHNHGNEDTSTVSMANISTVEGGMYRKNSASAKVNDKSAANGIDNKAFQSDSDQTSTQPPSNYNDKPSDNHAHITMKGEDTSVLNAIIVVVAISFHGVMEGLAIGLEEEVMDMWLLCGVLSIHKLIIAFSIGMELLQEGVRLIPFLAAMITFSLATPIGGAIGSTTLSMKEETALGIMVPAVLQGLSGGVILYVVFCEIIERERARPNGSYIRIVALILGFGLMCGLELIPGHSH</sequence>
<dbReference type="Proteomes" id="UP001497623">
    <property type="component" value="Unassembled WGS sequence"/>
</dbReference>
<dbReference type="PANTHER" id="PTHR11040">
    <property type="entry name" value="ZINC/IRON TRANSPORTER"/>
    <property type="match status" value="1"/>
</dbReference>
<evidence type="ECO:0000256" key="4">
    <source>
        <dbReference type="ARBA" id="ARBA00023136"/>
    </source>
</evidence>
<feature type="transmembrane region" description="Helical" evidence="6">
    <location>
        <begin position="322"/>
        <end position="347"/>
    </location>
</feature>
<feature type="compositionally biased region" description="Polar residues" evidence="5">
    <location>
        <begin position="195"/>
        <end position="213"/>
    </location>
</feature>
<keyword evidence="8" id="KW-1185">Reference proteome</keyword>
<keyword evidence="3 6" id="KW-1133">Transmembrane helix</keyword>
<comment type="caution">
    <text evidence="7">The sequence shown here is derived from an EMBL/GenBank/DDBJ whole genome shotgun (WGS) entry which is preliminary data.</text>
</comment>
<feature type="transmembrane region" description="Helical" evidence="6">
    <location>
        <begin position="123"/>
        <end position="140"/>
    </location>
</feature>
<proteinExistence type="predicted"/>
<name>A0AAV2R8A7_MEGNR</name>
<evidence type="ECO:0000256" key="2">
    <source>
        <dbReference type="ARBA" id="ARBA00022692"/>
    </source>
</evidence>
<feature type="transmembrane region" description="Helical" evidence="6">
    <location>
        <begin position="359"/>
        <end position="378"/>
    </location>
</feature>
<reference evidence="7 8" key="1">
    <citation type="submission" date="2024-05" db="EMBL/GenBank/DDBJ databases">
        <authorList>
            <person name="Wallberg A."/>
        </authorList>
    </citation>
    <scope>NUCLEOTIDE SEQUENCE [LARGE SCALE GENOMIC DNA]</scope>
</reference>
<keyword evidence="2 6" id="KW-0812">Transmembrane</keyword>
<feature type="transmembrane region" description="Helical" evidence="6">
    <location>
        <begin position="45"/>
        <end position="65"/>
    </location>
</feature>
<dbReference type="GO" id="GO:0005385">
    <property type="term" value="F:zinc ion transmembrane transporter activity"/>
    <property type="evidence" value="ECO:0007669"/>
    <property type="project" value="TreeGrafter"/>
</dbReference>
<feature type="transmembrane region" description="Helical" evidence="6">
    <location>
        <begin position="231"/>
        <end position="254"/>
    </location>
</feature>